<evidence type="ECO:0000256" key="4">
    <source>
        <dbReference type="ARBA" id="ARBA00022679"/>
    </source>
</evidence>
<keyword evidence="3 6" id="KW-0489">Methyltransferase</keyword>
<sequence>MSYYEQYPDLNHKLDIYESLLQKWSTSLNLVAKSTLSSIRLRHFNDSLQLLPFLNKTDKIVDLGTGAGFPGMILAMCGFNVTLIDSDQKKCVFLENVSRETNTQAKIVCSRIEQFASRETFDIVCSRGVASLSTLISISKHLISKDHSIGLFLKGENVDIELSDISSDRFHKIKSPIQPNSYIIQYRY</sequence>
<comment type="subcellular location">
    <subcellularLocation>
        <location evidence="6">Cytoplasm</location>
    </subcellularLocation>
</comment>
<dbReference type="Proteomes" id="UP000594001">
    <property type="component" value="Chromosome"/>
</dbReference>
<name>A0A7L9RTT9_9PROT</name>
<dbReference type="KEGG" id="pbal:CPBP_00781"/>
<evidence type="ECO:0000256" key="5">
    <source>
        <dbReference type="ARBA" id="ARBA00022691"/>
    </source>
</evidence>
<keyword evidence="4 6" id="KW-0808">Transferase</keyword>
<evidence type="ECO:0000256" key="2">
    <source>
        <dbReference type="ARBA" id="ARBA00022552"/>
    </source>
</evidence>
<dbReference type="Pfam" id="PF02527">
    <property type="entry name" value="GidB"/>
    <property type="match status" value="1"/>
</dbReference>
<evidence type="ECO:0000256" key="3">
    <source>
        <dbReference type="ARBA" id="ARBA00022603"/>
    </source>
</evidence>
<comment type="function">
    <text evidence="6">Specifically methylates the N7 position of guanine in position 527 of 16S rRNA.</text>
</comment>
<keyword evidence="1 6" id="KW-0963">Cytoplasm</keyword>
<dbReference type="AlphaFoldDB" id="A0A7L9RTT9"/>
<comment type="caution">
    <text evidence="6">Lacks conserved residue(s) required for the propagation of feature annotation.</text>
</comment>
<dbReference type="InterPro" id="IPR029063">
    <property type="entry name" value="SAM-dependent_MTases_sf"/>
</dbReference>
<dbReference type="PIRSF" id="PIRSF003078">
    <property type="entry name" value="GidB"/>
    <property type="match status" value="1"/>
</dbReference>
<protein>
    <recommendedName>
        <fullName evidence="6">Ribosomal RNA small subunit methyltransferase G</fullName>
        <ecNumber evidence="6">2.1.1.170</ecNumber>
    </recommendedName>
    <alternativeName>
        <fullName evidence="6">16S rRNA 7-methylguanosine methyltransferase</fullName>
        <shortName evidence="6">16S rRNA m7G methyltransferase</shortName>
    </alternativeName>
</protein>
<comment type="catalytic activity">
    <reaction evidence="6">
        <text>guanosine(527) in 16S rRNA + S-adenosyl-L-methionine = N(7)-methylguanosine(527) in 16S rRNA + S-adenosyl-L-homocysteine</text>
        <dbReference type="Rhea" id="RHEA:42732"/>
        <dbReference type="Rhea" id="RHEA-COMP:10209"/>
        <dbReference type="Rhea" id="RHEA-COMP:10210"/>
        <dbReference type="ChEBI" id="CHEBI:57856"/>
        <dbReference type="ChEBI" id="CHEBI:59789"/>
        <dbReference type="ChEBI" id="CHEBI:74269"/>
        <dbReference type="ChEBI" id="CHEBI:74480"/>
        <dbReference type="EC" id="2.1.1.170"/>
    </reaction>
</comment>
<evidence type="ECO:0000313" key="7">
    <source>
        <dbReference type="EMBL" id="QOL20004.1"/>
    </source>
</evidence>
<feature type="binding site" evidence="6">
    <location>
        <position position="69"/>
    </location>
    <ligand>
        <name>S-adenosyl-L-methionine</name>
        <dbReference type="ChEBI" id="CHEBI:59789"/>
    </ligand>
</feature>
<gene>
    <name evidence="6 7" type="primary">rsmG</name>
    <name evidence="7" type="ORF">CPBP_00781</name>
</gene>
<keyword evidence="5 6" id="KW-0949">S-adenosyl-L-methionine</keyword>
<keyword evidence="2 6" id="KW-0698">rRNA processing</keyword>
<dbReference type="SUPFAM" id="SSF53335">
    <property type="entry name" value="S-adenosyl-L-methionine-dependent methyltransferases"/>
    <property type="match status" value="1"/>
</dbReference>
<dbReference type="Gene3D" id="3.40.50.150">
    <property type="entry name" value="Vaccinia Virus protein VP39"/>
    <property type="match status" value="1"/>
</dbReference>
<reference evidence="7 8" key="1">
    <citation type="submission" date="2020-06" db="EMBL/GenBank/DDBJ databases">
        <title>The endosymbiont of the kinetoplastid Bodo saltans is a Paracaedibacter-like alpha-proteobacterium possessing a putative toxin-antitoxin system.</title>
        <authorList>
            <person name="Midha S."/>
            <person name="Rigden D.J."/>
            <person name="Siozios S."/>
            <person name="Hurst G.D.D."/>
            <person name="Jackson A.P."/>
        </authorList>
    </citation>
    <scope>NUCLEOTIDE SEQUENCE [LARGE SCALE GENOMIC DNA]</scope>
    <source>
        <strain evidence="7">Lake Konstanz</strain>
    </source>
</reference>
<keyword evidence="8" id="KW-1185">Reference proteome</keyword>
<dbReference type="GO" id="GO:0070043">
    <property type="term" value="F:rRNA (guanine-N7-)-methyltransferase activity"/>
    <property type="evidence" value="ECO:0007669"/>
    <property type="project" value="UniProtKB-UniRule"/>
</dbReference>
<feature type="binding site" evidence="6">
    <location>
        <begin position="112"/>
        <end position="113"/>
    </location>
    <ligand>
        <name>S-adenosyl-L-methionine</name>
        <dbReference type="ChEBI" id="CHEBI:59789"/>
    </ligand>
</feature>
<dbReference type="GO" id="GO:0005829">
    <property type="term" value="C:cytosol"/>
    <property type="evidence" value="ECO:0007669"/>
    <property type="project" value="TreeGrafter"/>
</dbReference>
<dbReference type="EMBL" id="CP054719">
    <property type="protein sequence ID" value="QOL20004.1"/>
    <property type="molecule type" value="Genomic_DNA"/>
</dbReference>
<dbReference type="HAMAP" id="MF_00074">
    <property type="entry name" value="16SrRNA_methyltr_G"/>
    <property type="match status" value="1"/>
</dbReference>
<feature type="binding site" evidence="6">
    <location>
        <position position="127"/>
    </location>
    <ligand>
        <name>S-adenosyl-L-methionine</name>
        <dbReference type="ChEBI" id="CHEBI:59789"/>
    </ligand>
</feature>
<comment type="similarity">
    <text evidence="6">Belongs to the methyltransferase superfamily. RNA methyltransferase RsmG family.</text>
</comment>
<dbReference type="InterPro" id="IPR003682">
    <property type="entry name" value="rRNA_ssu_MeTfrase_G"/>
</dbReference>
<dbReference type="RefSeq" id="WP_350331559.1">
    <property type="nucleotide sequence ID" value="NZ_CP054719.1"/>
</dbReference>
<accession>A0A7L9RTT9</accession>
<dbReference type="PANTHER" id="PTHR31760:SF0">
    <property type="entry name" value="S-ADENOSYL-L-METHIONINE-DEPENDENT METHYLTRANSFERASES SUPERFAMILY PROTEIN"/>
    <property type="match status" value="1"/>
</dbReference>
<evidence type="ECO:0000256" key="6">
    <source>
        <dbReference type="HAMAP-Rule" id="MF_00074"/>
    </source>
</evidence>
<evidence type="ECO:0000313" key="8">
    <source>
        <dbReference type="Proteomes" id="UP000594001"/>
    </source>
</evidence>
<evidence type="ECO:0000256" key="1">
    <source>
        <dbReference type="ARBA" id="ARBA00022490"/>
    </source>
</evidence>
<dbReference type="CDD" id="cd02440">
    <property type="entry name" value="AdoMet_MTases"/>
    <property type="match status" value="1"/>
</dbReference>
<feature type="binding site" evidence="6">
    <location>
        <position position="64"/>
    </location>
    <ligand>
        <name>S-adenosyl-L-methionine</name>
        <dbReference type="ChEBI" id="CHEBI:59789"/>
    </ligand>
</feature>
<organism evidence="7 8">
    <name type="scientific">Candidatus Bodocaedibacter vickermanii</name>
    <dbReference type="NCBI Taxonomy" id="2741701"/>
    <lineage>
        <taxon>Bacteria</taxon>
        <taxon>Pseudomonadati</taxon>
        <taxon>Pseudomonadota</taxon>
        <taxon>Alphaproteobacteria</taxon>
        <taxon>Holosporales</taxon>
        <taxon>Candidatus Paracaedibacteraceae</taxon>
        <taxon>Candidatus Bodocaedibacter</taxon>
    </lineage>
</organism>
<proteinExistence type="inferred from homology"/>
<dbReference type="PANTHER" id="PTHR31760">
    <property type="entry name" value="S-ADENOSYL-L-METHIONINE-DEPENDENT METHYLTRANSFERASES SUPERFAMILY PROTEIN"/>
    <property type="match status" value="1"/>
</dbReference>
<dbReference type="NCBIfam" id="TIGR00138">
    <property type="entry name" value="rsmG_gidB"/>
    <property type="match status" value="1"/>
</dbReference>
<dbReference type="EC" id="2.1.1.170" evidence="6"/>